<evidence type="ECO:0000259" key="9">
    <source>
        <dbReference type="Pfam" id="PF14537"/>
    </source>
</evidence>
<evidence type="ECO:0000256" key="5">
    <source>
        <dbReference type="ARBA" id="ARBA00022723"/>
    </source>
</evidence>
<dbReference type="OrthoDB" id="9814800at2"/>
<dbReference type="Pfam" id="PF14537">
    <property type="entry name" value="Cytochrom_c3_2"/>
    <property type="match status" value="1"/>
</dbReference>
<dbReference type="EMBL" id="PVTQ01000007">
    <property type="protein sequence ID" value="PRY88699.1"/>
    <property type="molecule type" value="Genomic_DNA"/>
</dbReference>
<dbReference type="InterPro" id="IPR036280">
    <property type="entry name" value="Multihaem_cyt_sf"/>
</dbReference>
<keyword evidence="3" id="KW-0813">Transport</keyword>
<dbReference type="AlphaFoldDB" id="A0A2T0WPS6"/>
<dbReference type="PANTHER" id="PTHR35038">
    <property type="entry name" value="DISSIMILATORY SULFITE REDUCTASE SIRA"/>
    <property type="match status" value="1"/>
</dbReference>
<evidence type="ECO:0000256" key="6">
    <source>
        <dbReference type="ARBA" id="ARBA00022729"/>
    </source>
</evidence>
<dbReference type="RefSeq" id="WP_106264783.1">
    <property type="nucleotide sequence ID" value="NZ_PVTQ01000007.1"/>
</dbReference>
<dbReference type="SUPFAM" id="SSF48695">
    <property type="entry name" value="Multiheme cytochromes"/>
    <property type="match status" value="1"/>
</dbReference>
<evidence type="ECO:0000256" key="8">
    <source>
        <dbReference type="ARBA" id="ARBA00023004"/>
    </source>
</evidence>
<protein>
    <submittedName>
        <fullName evidence="10">Putative CXXCH cytochrome family protein</fullName>
    </submittedName>
</protein>
<dbReference type="Proteomes" id="UP000238392">
    <property type="component" value="Unassembled WGS sequence"/>
</dbReference>
<dbReference type="GO" id="GO:0042279">
    <property type="term" value="F:nitrite reductase (cytochrome, ammonia-forming) activity"/>
    <property type="evidence" value="ECO:0007669"/>
    <property type="project" value="InterPro"/>
</dbReference>
<dbReference type="InterPro" id="IPR012286">
    <property type="entry name" value="Tetrahaem_cytochrome"/>
</dbReference>
<evidence type="ECO:0000313" key="10">
    <source>
        <dbReference type="EMBL" id="PRY88699.1"/>
    </source>
</evidence>
<keyword evidence="5" id="KW-0479">Metal-binding</keyword>
<dbReference type="InterPro" id="IPR051829">
    <property type="entry name" value="Multiheme_Cytochr_ET"/>
</dbReference>
<accession>A0A2T0WPS6</accession>
<comment type="subcellular location">
    <subcellularLocation>
        <location evidence="2">Cell envelope</location>
    </subcellularLocation>
</comment>
<gene>
    <name evidence="10" type="ORF">CLV74_10740</name>
</gene>
<dbReference type="Gene3D" id="3.90.10.10">
    <property type="entry name" value="Cytochrome C3"/>
    <property type="match status" value="1"/>
</dbReference>
<proteinExistence type="predicted"/>
<name>A0A2T0WPS6_9RHOB</name>
<evidence type="ECO:0000256" key="7">
    <source>
        <dbReference type="ARBA" id="ARBA00022982"/>
    </source>
</evidence>
<keyword evidence="11" id="KW-1185">Reference proteome</keyword>
<dbReference type="GO" id="GO:0030313">
    <property type="term" value="C:cell envelope"/>
    <property type="evidence" value="ECO:0007669"/>
    <property type="project" value="UniProtKB-SubCell"/>
</dbReference>
<evidence type="ECO:0000256" key="4">
    <source>
        <dbReference type="ARBA" id="ARBA00022617"/>
    </source>
</evidence>
<comment type="caution">
    <text evidence="10">The sequence shown here is derived from an EMBL/GenBank/DDBJ whole genome shotgun (WGS) entry which is preliminary data.</text>
</comment>
<keyword evidence="6" id="KW-0732">Signal</keyword>
<dbReference type="GO" id="GO:0042597">
    <property type="term" value="C:periplasmic space"/>
    <property type="evidence" value="ECO:0007669"/>
    <property type="project" value="InterPro"/>
</dbReference>
<comment type="cofactor">
    <cofactor evidence="1">
        <name>heme c</name>
        <dbReference type="ChEBI" id="CHEBI:61717"/>
    </cofactor>
</comment>
<keyword evidence="4" id="KW-0349">Heme</keyword>
<dbReference type="InterPro" id="IPR003321">
    <property type="entry name" value="Cyt_c552"/>
</dbReference>
<evidence type="ECO:0000256" key="3">
    <source>
        <dbReference type="ARBA" id="ARBA00022448"/>
    </source>
</evidence>
<feature type="domain" description="Tetrahaem cytochrome" evidence="9">
    <location>
        <begin position="44"/>
        <end position="140"/>
    </location>
</feature>
<organism evidence="10 11">
    <name type="scientific">Donghicola tyrosinivorans</name>
    <dbReference type="NCBI Taxonomy" id="1652492"/>
    <lineage>
        <taxon>Bacteria</taxon>
        <taxon>Pseudomonadati</taxon>
        <taxon>Pseudomonadota</taxon>
        <taxon>Alphaproteobacteria</taxon>
        <taxon>Rhodobacterales</taxon>
        <taxon>Roseobacteraceae</taxon>
        <taxon>Donghicola</taxon>
    </lineage>
</organism>
<evidence type="ECO:0000313" key="11">
    <source>
        <dbReference type="Proteomes" id="UP000238392"/>
    </source>
</evidence>
<reference evidence="10 11" key="1">
    <citation type="submission" date="2018-03" db="EMBL/GenBank/DDBJ databases">
        <title>Genomic Encyclopedia of Archaeal and Bacterial Type Strains, Phase II (KMG-II): from individual species to whole genera.</title>
        <authorList>
            <person name="Goeker M."/>
        </authorList>
    </citation>
    <scope>NUCLEOTIDE SEQUENCE [LARGE SCALE GENOMIC DNA]</scope>
    <source>
        <strain evidence="10 11">DSM 100212</strain>
    </source>
</reference>
<evidence type="ECO:0000256" key="1">
    <source>
        <dbReference type="ARBA" id="ARBA00001926"/>
    </source>
</evidence>
<dbReference type="PANTHER" id="PTHR35038:SF8">
    <property type="entry name" value="C-TYPE POLYHEME CYTOCHROME OMCC"/>
    <property type="match status" value="1"/>
</dbReference>
<dbReference type="Gene3D" id="1.10.1130.10">
    <property type="entry name" value="Flavocytochrome C3, Chain A"/>
    <property type="match status" value="2"/>
</dbReference>
<sequence length="488" mass="53169">MTRTPLLWVVWGLITLFGVGAVMAKLYVGGDRTVLLPDQTAGAHHQLEISCETCHTSDAFESQATVRKDINKTCTTCHKDELKAADDSHPKKKFTNPRMAPYWEKIDGRFCTSCHVEHQPEITGPMMVTLPGDFCVACHSEGEQDIRVDRESHAGLTFDTCASSGCHNYHDNRSIYEDFLVKHADQPWLNASPVIAAAALPTAPQPENTQAIEAYLASVTVKDADPEILHDWASTAHAAADVTCATCHAPEEQAWTDHPTQEVCADCHKPAAKTMALGKHGMRQHPEIAKPRDAKKTLKSLGWKDAPEALITAMNTYLNDPTPPAQMSTNDALVPVKEDAHGLDVTCSSCHSPHKEEPQHTAVTACLSCHDDQHSTSYPDSPHFALWQAEMLGDGVPGSGVTCATCHMPQTEKKGLAVTNHNQNDTLRPNEKMIRAVCLDCHGLGFAIDALADPELIANNFSGQPIAHIESIDWAIRRVEPSGQGANQ</sequence>
<dbReference type="Pfam" id="PF02335">
    <property type="entry name" value="Cytochrom_C552"/>
    <property type="match status" value="1"/>
</dbReference>
<evidence type="ECO:0000256" key="2">
    <source>
        <dbReference type="ARBA" id="ARBA00004196"/>
    </source>
</evidence>
<dbReference type="GO" id="GO:0046872">
    <property type="term" value="F:metal ion binding"/>
    <property type="evidence" value="ECO:0007669"/>
    <property type="project" value="UniProtKB-KW"/>
</dbReference>
<keyword evidence="8" id="KW-0408">Iron</keyword>
<keyword evidence="7" id="KW-0249">Electron transport</keyword>